<dbReference type="Gene3D" id="2.60.40.10">
    <property type="entry name" value="Immunoglobulins"/>
    <property type="match status" value="2"/>
</dbReference>
<evidence type="ECO:0000259" key="3">
    <source>
        <dbReference type="PROSITE" id="PS50853"/>
    </source>
</evidence>
<name>A0A1D1VJQ2_RAMVA</name>
<reference evidence="4 5" key="1">
    <citation type="journal article" date="2016" name="Nat. Commun.">
        <title>Extremotolerant tardigrade genome and improved radiotolerance of human cultured cells by tardigrade-unique protein.</title>
        <authorList>
            <person name="Hashimoto T."/>
            <person name="Horikawa D.D."/>
            <person name="Saito Y."/>
            <person name="Kuwahara H."/>
            <person name="Kozuka-Hata H."/>
            <person name="Shin-I T."/>
            <person name="Minakuchi Y."/>
            <person name="Ohishi K."/>
            <person name="Motoyama A."/>
            <person name="Aizu T."/>
            <person name="Enomoto A."/>
            <person name="Kondo K."/>
            <person name="Tanaka S."/>
            <person name="Hara Y."/>
            <person name="Koshikawa S."/>
            <person name="Sagara H."/>
            <person name="Miura T."/>
            <person name="Yokobori S."/>
            <person name="Miyagawa K."/>
            <person name="Suzuki Y."/>
            <person name="Kubo T."/>
            <person name="Oyama M."/>
            <person name="Kohara Y."/>
            <person name="Fujiyama A."/>
            <person name="Arakawa K."/>
            <person name="Katayama T."/>
            <person name="Toyoda A."/>
            <person name="Kunieda T."/>
        </authorList>
    </citation>
    <scope>NUCLEOTIDE SEQUENCE [LARGE SCALE GENOMIC DNA]</scope>
    <source>
        <strain evidence="4 5">YOKOZUNA-1</strain>
    </source>
</reference>
<feature type="domain" description="Fibronectin type-III" evidence="3">
    <location>
        <begin position="216"/>
        <end position="309"/>
    </location>
</feature>
<feature type="signal peptide" evidence="2">
    <location>
        <begin position="1"/>
        <end position="22"/>
    </location>
</feature>
<dbReference type="PROSITE" id="PS50853">
    <property type="entry name" value="FN3"/>
    <property type="match status" value="2"/>
</dbReference>
<evidence type="ECO:0000313" key="5">
    <source>
        <dbReference type="Proteomes" id="UP000186922"/>
    </source>
</evidence>
<comment type="caution">
    <text evidence="4">The sequence shown here is derived from an EMBL/GenBank/DDBJ whole genome shotgun (WGS) entry which is preliminary data.</text>
</comment>
<dbReference type="SUPFAM" id="SSF49265">
    <property type="entry name" value="Fibronectin type III"/>
    <property type="match status" value="2"/>
</dbReference>
<accession>A0A1D1VJQ2</accession>
<feature type="chain" id="PRO_5008898503" description="Fibronectin type-III domain-containing protein" evidence="2">
    <location>
        <begin position="23"/>
        <end position="1188"/>
    </location>
</feature>
<feature type="transmembrane region" description="Helical" evidence="1">
    <location>
        <begin position="1126"/>
        <end position="1151"/>
    </location>
</feature>
<sequence length="1188" mass="134736">MTFSTLVFATVALLLLLAGCCAKTQAPEVADCISSCQKDSQCLEGCRVWEKMNPMLDSCEASCLLETNALESQDGDAGSTMVNCRRGCHYARDNYIRRVEDFTERTIPDVDHNAEKGSSWLSLLVVVPVGYNLSGTVQYAITKGYDYKKPEDFLTGWSYAPQKLTVNTRGYYNVTGLRSYTFYSFRLEVRATREKVFYSRLSVPVKTMEGGAPLDSPVIRDIQAVSCHDIFLVWDPPKQPNGNIIAYQIRYKNDHSHDWKTESAHWNERSHTLSQLSPGTVYYIAIRGTNPYSMYGPWSETVNVTTPYAPGNRRSLGKDPAALLWANHQEIRYIPDMWDFLNMRIQPEFTVYPFDHGFDKNTSDWKSLPNASAESSQAFKDFVFDTRRKLAFVLTIGGSLDVIDLTVKSRRHLVQLAEAGWVHQIQELSYDWLNMQVYFVRTKEQELWRCSVADLDNMVPEKVASLTQDEDWSSSLKPSTRKIVADPINGYIFWLQSNGQFSSIYLSHLPQNDIHPIELVPERIVEDGFEVKTFVVDFEKCRIIFPEGRRSGVRNDDKKVFATSCTTRSDLQDNQAVRTGHSYGLAEDMVLFEDNFYFFDHDRLYREHKVDGGRYQVDVRQANLEYGSGSVIAMRSYNTESQPIPYPVNAPSDIQVYVSADSMYIMWKPPHQQNWQSPTAWNVWSYNVTVTSQSPGNFSFFLDTDATAAQIPGLTPNTTYSVQITAVKGDKNGAPSDPLHVRTYPPHAPNPEILLTYGSFLLNVTLQSSPRERQMVRQADNLHAISDIIWAPDFLAVYDAPKHLVVFPNSGNAMEERHYQIADAVSLAYDWIGRKIYWADLISKKIKRATLSTPLVSELLVDGAEARHIVLDPLRGSMYFCTDYVLETARLNGQNRRVLMSLTPTGTVSFLGVAIDSYRKVFYAVIRRSATMEVYARPLVPSFADDGMQLVASLPISTKPTKKEIAVVNDRLLWLDDGQLAVTDMQYPHDTVRLYDGLSSFTRVNRFDEELQGLNRTFADFRVTPIAVNESQIRLEEEGENSIKFFWPKEDSNYGRVQYEVTVTDTHGKSLLAERVSDPQVVVKDVSQEAHLEISIQALTEWASAPVVQKRFVGQQLPRSSSWNGAAIAALVVACLVLLLLIPGLFAYAFMKERRKRLSRRATPECGNRITWDGVKSPFSDNAVYDLR</sequence>
<protein>
    <recommendedName>
        <fullName evidence="3">Fibronectin type-III domain-containing protein</fullName>
    </recommendedName>
</protein>
<dbReference type="CDD" id="cd00063">
    <property type="entry name" value="FN3"/>
    <property type="match status" value="2"/>
</dbReference>
<dbReference type="Proteomes" id="UP000186922">
    <property type="component" value="Unassembled WGS sequence"/>
</dbReference>
<dbReference type="EMBL" id="BDGG01000005">
    <property type="protein sequence ID" value="GAU98728.1"/>
    <property type="molecule type" value="Genomic_DNA"/>
</dbReference>
<keyword evidence="5" id="KW-1185">Reference proteome</keyword>
<proteinExistence type="predicted"/>
<evidence type="ECO:0000256" key="1">
    <source>
        <dbReference type="SAM" id="Phobius"/>
    </source>
</evidence>
<keyword evidence="1" id="KW-0472">Membrane</keyword>
<dbReference type="InterPro" id="IPR050778">
    <property type="entry name" value="Cueball_EGF_LRP_Nidogen"/>
</dbReference>
<dbReference type="Gene3D" id="2.120.10.30">
    <property type="entry name" value="TolB, C-terminal domain"/>
    <property type="match status" value="2"/>
</dbReference>
<dbReference type="SMART" id="SM00135">
    <property type="entry name" value="LY"/>
    <property type="match status" value="2"/>
</dbReference>
<organism evidence="4 5">
    <name type="scientific">Ramazzottius varieornatus</name>
    <name type="common">Water bear</name>
    <name type="synonym">Tardigrade</name>
    <dbReference type="NCBI Taxonomy" id="947166"/>
    <lineage>
        <taxon>Eukaryota</taxon>
        <taxon>Metazoa</taxon>
        <taxon>Ecdysozoa</taxon>
        <taxon>Tardigrada</taxon>
        <taxon>Eutardigrada</taxon>
        <taxon>Parachela</taxon>
        <taxon>Hypsibioidea</taxon>
        <taxon>Ramazzottiidae</taxon>
        <taxon>Ramazzottius</taxon>
    </lineage>
</organism>
<dbReference type="SMART" id="SM00060">
    <property type="entry name" value="FN3"/>
    <property type="match status" value="4"/>
</dbReference>
<dbReference type="InterPro" id="IPR011042">
    <property type="entry name" value="6-blade_b-propeller_TolB-like"/>
</dbReference>
<keyword evidence="1" id="KW-0812">Transmembrane</keyword>
<dbReference type="InterPro" id="IPR003961">
    <property type="entry name" value="FN3_dom"/>
</dbReference>
<evidence type="ECO:0000313" key="4">
    <source>
        <dbReference type="EMBL" id="GAU98728.1"/>
    </source>
</evidence>
<dbReference type="GO" id="GO:0042813">
    <property type="term" value="F:Wnt receptor activity"/>
    <property type="evidence" value="ECO:0007669"/>
    <property type="project" value="TreeGrafter"/>
</dbReference>
<evidence type="ECO:0000256" key="2">
    <source>
        <dbReference type="SAM" id="SignalP"/>
    </source>
</evidence>
<dbReference type="SUPFAM" id="SSF63825">
    <property type="entry name" value="YWTD domain"/>
    <property type="match status" value="2"/>
</dbReference>
<dbReference type="Pfam" id="PF00041">
    <property type="entry name" value="fn3"/>
    <property type="match status" value="2"/>
</dbReference>
<dbReference type="STRING" id="947166.A0A1D1VJQ2"/>
<dbReference type="GO" id="GO:0005886">
    <property type="term" value="C:plasma membrane"/>
    <property type="evidence" value="ECO:0007669"/>
    <property type="project" value="TreeGrafter"/>
</dbReference>
<dbReference type="InterPro" id="IPR036116">
    <property type="entry name" value="FN3_sf"/>
</dbReference>
<dbReference type="GO" id="GO:0060070">
    <property type="term" value="P:canonical Wnt signaling pathway"/>
    <property type="evidence" value="ECO:0007669"/>
    <property type="project" value="TreeGrafter"/>
</dbReference>
<feature type="domain" description="Fibronectin type-III" evidence="3">
    <location>
        <begin position="650"/>
        <end position="746"/>
    </location>
</feature>
<dbReference type="OrthoDB" id="65481at2759"/>
<dbReference type="PANTHER" id="PTHR46513">
    <property type="entry name" value="VITELLOGENIN RECEPTOR-LIKE PROTEIN-RELATED-RELATED"/>
    <property type="match status" value="1"/>
</dbReference>
<gene>
    <name evidence="4" type="primary">RvY_09837-1</name>
    <name evidence="4" type="synonym">RvY_09837.1</name>
    <name evidence="4" type="ORF">RvY_09837</name>
</gene>
<keyword evidence="1" id="KW-1133">Transmembrane helix</keyword>
<dbReference type="PANTHER" id="PTHR46513:SF13">
    <property type="entry name" value="EGF-LIKE DOMAIN-CONTAINING PROTEIN"/>
    <property type="match status" value="1"/>
</dbReference>
<dbReference type="AlphaFoldDB" id="A0A1D1VJQ2"/>
<dbReference type="GO" id="GO:0017147">
    <property type="term" value="F:Wnt-protein binding"/>
    <property type="evidence" value="ECO:0007669"/>
    <property type="project" value="TreeGrafter"/>
</dbReference>
<keyword evidence="2" id="KW-0732">Signal</keyword>
<dbReference type="InterPro" id="IPR013783">
    <property type="entry name" value="Ig-like_fold"/>
</dbReference>
<dbReference type="InterPro" id="IPR000033">
    <property type="entry name" value="LDLR_classB_rpt"/>
</dbReference>